<reference evidence="1" key="1">
    <citation type="journal article" date="2023" name="Mol. Ecol. Resour.">
        <title>Chromosome-level genome assembly of a triploid poplar Populus alba 'Berolinensis'.</title>
        <authorList>
            <person name="Chen S."/>
            <person name="Yu Y."/>
            <person name="Wang X."/>
            <person name="Wang S."/>
            <person name="Zhang T."/>
            <person name="Zhou Y."/>
            <person name="He R."/>
            <person name="Meng N."/>
            <person name="Wang Y."/>
            <person name="Liu W."/>
            <person name="Liu Z."/>
            <person name="Liu J."/>
            <person name="Guo Q."/>
            <person name="Huang H."/>
            <person name="Sederoff R.R."/>
            <person name="Wang G."/>
            <person name="Qu G."/>
            <person name="Chen S."/>
        </authorList>
    </citation>
    <scope>NUCLEOTIDE SEQUENCE</scope>
    <source>
        <strain evidence="1">SC-2020</strain>
    </source>
</reference>
<proteinExistence type="predicted"/>
<dbReference type="Proteomes" id="UP001164929">
    <property type="component" value="Chromosome 6"/>
</dbReference>
<name>A0AAD6QQJ9_9ROSI</name>
<dbReference type="EMBL" id="JAQIZT010000006">
    <property type="protein sequence ID" value="KAJ6994612.1"/>
    <property type="molecule type" value="Genomic_DNA"/>
</dbReference>
<protein>
    <submittedName>
        <fullName evidence="1">Uncharacterized protein</fullName>
    </submittedName>
</protein>
<organism evidence="1 2">
    <name type="scientific">Populus alba x Populus x berolinensis</name>
    <dbReference type="NCBI Taxonomy" id="444605"/>
    <lineage>
        <taxon>Eukaryota</taxon>
        <taxon>Viridiplantae</taxon>
        <taxon>Streptophyta</taxon>
        <taxon>Embryophyta</taxon>
        <taxon>Tracheophyta</taxon>
        <taxon>Spermatophyta</taxon>
        <taxon>Magnoliopsida</taxon>
        <taxon>eudicotyledons</taxon>
        <taxon>Gunneridae</taxon>
        <taxon>Pentapetalae</taxon>
        <taxon>rosids</taxon>
        <taxon>fabids</taxon>
        <taxon>Malpighiales</taxon>
        <taxon>Salicaceae</taxon>
        <taxon>Saliceae</taxon>
        <taxon>Populus</taxon>
    </lineage>
</organism>
<comment type="caution">
    <text evidence="1">The sequence shown here is derived from an EMBL/GenBank/DDBJ whole genome shotgun (WGS) entry which is preliminary data.</text>
</comment>
<evidence type="ECO:0000313" key="1">
    <source>
        <dbReference type="EMBL" id="KAJ6994612.1"/>
    </source>
</evidence>
<evidence type="ECO:0000313" key="2">
    <source>
        <dbReference type="Proteomes" id="UP001164929"/>
    </source>
</evidence>
<keyword evidence="2" id="KW-1185">Reference proteome</keyword>
<accession>A0AAD6QQJ9</accession>
<dbReference type="AlphaFoldDB" id="A0AAD6QQJ9"/>
<sequence>MAGTLELSLEKKKSSLLLGCWLDEGKLLTVARHNSSNSSDRGARQ</sequence>
<gene>
    <name evidence="1" type="ORF">NC653_017425</name>
</gene>